<accession>A0A7U4E4P4</accession>
<dbReference type="EMBL" id="CP002859">
    <property type="protein sequence ID" value="AEI47368.1"/>
    <property type="molecule type" value="Genomic_DNA"/>
</dbReference>
<dbReference type="KEGG" id="rsi:Runsl_0932"/>
<dbReference type="RefSeq" id="WP_013926687.1">
    <property type="nucleotide sequence ID" value="NC_015703.1"/>
</dbReference>
<keyword evidence="2" id="KW-1185">Reference proteome</keyword>
<organism evidence="1 2">
    <name type="scientific">Runella slithyformis (strain ATCC 29530 / DSM 19594 / LMG 11500 / NCIMB 11436 / LSU 4)</name>
    <dbReference type="NCBI Taxonomy" id="761193"/>
    <lineage>
        <taxon>Bacteria</taxon>
        <taxon>Pseudomonadati</taxon>
        <taxon>Bacteroidota</taxon>
        <taxon>Cytophagia</taxon>
        <taxon>Cytophagales</taxon>
        <taxon>Spirosomataceae</taxon>
        <taxon>Runella</taxon>
    </lineage>
</organism>
<evidence type="ECO:0000313" key="2">
    <source>
        <dbReference type="Proteomes" id="UP000000493"/>
    </source>
</evidence>
<proteinExistence type="predicted"/>
<reference evidence="2" key="1">
    <citation type="submission" date="2011-06" db="EMBL/GenBank/DDBJ databases">
        <title>The complete genome of chromosome of Runella slithyformis DSM 19594.</title>
        <authorList>
            <consortium name="US DOE Joint Genome Institute (JGI-PGF)"/>
            <person name="Lucas S."/>
            <person name="Han J."/>
            <person name="Lapidus A."/>
            <person name="Bruce D."/>
            <person name="Goodwin L."/>
            <person name="Pitluck S."/>
            <person name="Peters L."/>
            <person name="Kyrpides N."/>
            <person name="Mavromatis K."/>
            <person name="Ivanova N."/>
            <person name="Ovchinnikova G."/>
            <person name="Zhang X."/>
            <person name="Misra M."/>
            <person name="Detter J.C."/>
            <person name="Tapia R."/>
            <person name="Han C."/>
            <person name="Land M."/>
            <person name="Hauser L."/>
            <person name="Markowitz V."/>
            <person name="Cheng J.-F."/>
            <person name="Hugenholtz P."/>
            <person name="Woyke T."/>
            <person name="Wu D."/>
            <person name="Tindall B."/>
            <person name="Faehrich R."/>
            <person name="Brambilla E."/>
            <person name="Klenk H.-P."/>
            <person name="Eisen J.A."/>
        </authorList>
    </citation>
    <scope>NUCLEOTIDE SEQUENCE [LARGE SCALE GENOMIC DNA]</scope>
    <source>
        <strain evidence="2">ATCC 29530 / DSM 19594 / LMG 11500 / NCIMB 11436 / LSU 4</strain>
    </source>
</reference>
<dbReference type="AlphaFoldDB" id="A0A7U4E4P4"/>
<protein>
    <submittedName>
        <fullName evidence="1">Uncharacterized protein</fullName>
    </submittedName>
</protein>
<evidence type="ECO:0000313" key="1">
    <source>
        <dbReference type="EMBL" id="AEI47368.1"/>
    </source>
</evidence>
<name>A0A7U4E4P4_RUNSL</name>
<gene>
    <name evidence="1" type="ordered locus">Runsl_0932</name>
</gene>
<dbReference type="Proteomes" id="UP000000493">
    <property type="component" value="Chromosome"/>
</dbReference>
<reference evidence="1 2" key="2">
    <citation type="journal article" date="2012" name="Stand. Genomic Sci.">
        <title>Complete genome sequence of the aquatic bacterium Runella slithyformis type strain (LSU 4(T)).</title>
        <authorList>
            <person name="Copeland A."/>
            <person name="Zhang X."/>
            <person name="Misra M."/>
            <person name="Lapidus A."/>
            <person name="Nolan M."/>
            <person name="Lucas S."/>
            <person name="Deshpande S."/>
            <person name="Cheng J.F."/>
            <person name="Tapia R."/>
            <person name="Goodwin L.A."/>
            <person name="Pitluck S."/>
            <person name="Liolios K."/>
            <person name="Pagani I."/>
            <person name="Ivanova N."/>
            <person name="Mikhailova N."/>
            <person name="Pati A."/>
            <person name="Chen A."/>
            <person name="Palaniappan K."/>
            <person name="Land M."/>
            <person name="Hauser L."/>
            <person name="Pan C."/>
            <person name="Jeffries C.D."/>
            <person name="Detter J.C."/>
            <person name="Brambilla E.M."/>
            <person name="Rohde M."/>
            <person name="Djao O.D."/>
            <person name="Goker M."/>
            <person name="Sikorski J."/>
            <person name="Tindall B.J."/>
            <person name="Woyke T."/>
            <person name="Bristow J."/>
            <person name="Eisen J.A."/>
            <person name="Markowitz V."/>
            <person name="Hugenholtz P."/>
            <person name="Kyrpides N.C."/>
            <person name="Klenk H.P."/>
            <person name="Mavromatis K."/>
        </authorList>
    </citation>
    <scope>NUCLEOTIDE SEQUENCE [LARGE SCALE GENOMIC DNA]</scope>
    <source>
        <strain evidence="2">ATCC 29530 / DSM 19594 / LMG 11500 / NCIMB 11436 / LSU 4</strain>
    </source>
</reference>
<sequence>MDDFFNTAKKSIAHKSPILDKVKGIDLDNDDSEDRIIGFSESLLYNSKEVLCFNFYKHITRVIDKYDF</sequence>